<dbReference type="AlphaFoldDB" id="A0A6A6D6W7"/>
<accession>A0A6A6D6W7</accession>
<reference evidence="1" key="1">
    <citation type="journal article" date="2020" name="Stud. Mycol.">
        <title>101 Dothideomycetes genomes: a test case for predicting lifestyles and emergence of pathogens.</title>
        <authorList>
            <person name="Haridas S."/>
            <person name="Albert R."/>
            <person name="Binder M."/>
            <person name="Bloem J."/>
            <person name="Labutti K."/>
            <person name="Salamov A."/>
            <person name="Andreopoulos B."/>
            <person name="Baker S."/>
            <person name="Barry K."/>
            <person name="Bills G."/>
            <person name="Bluhm B."/>
            <person name="Cannon C."/>
            <person name="Castanera R."/>
            <person name="Culley D."/>
            <person name="Daum C."/>
            <person name="Ezra D."/>
            <person name="Gonzalez J."/>
            <person name="Henrissat B."/>
            <person name="Kuo A."/>
            <person name="Liang C."/>
            <person name="Lipzen A."/>
            <person name="Lutzoni F."/>
            <person name="Magnuson J."/>
            <person name="Mondo S."/>
            <person name="Nolan M."/>
            <person name="Ohm R."/>
            <person name="Pangilinan J."/>
            <person name="Park H.-J."/>
            <person name="Ramirez L."/>
            <person name="Alfaro M."/>
            <person name="Sun H."/>
            <person name="Tritt A."/>
            <person name="Yoshinaga Y."/>
            <person name="Zwiers L.-H."/>
            <person name="Turgeon B."/>
            <person name="Goodwin S."/>
            <person name="Spatafora J."/>
            <person name="Crous P."/>
            <person name="Grigoriev I."/>
        </authorList>
    </citation>
    <scope>NUCLEOTIDE SEQUENCE</scope>
    <source>
        <strain evidence="1">CBS 207.26</strain>
    </source>
</reference>
<dbReference type="Proteomes" id="UP000800200">
    <property type="component" value="Unassembled WGS sequence"/>
</dbReference>
<keyword evidence="2" id="KW-1185">Reference proteome</keyword>
<dbReference type="OrthoDB" id="5409353at2759"/>
<organism evidence="1 2">
    <name type="scientific">Zopfia rhizophila CBS 207.26</name>
    <dbReference type="NCBI Taxonomy" id="1314779"/>
    <lineage>
        <taxon>Eukaryota</taxon>
        <taxon>Fungi</taxon>
        <taxon>Dikarya</taxon>
        <taxon>Ascomycota</taxon>
        <taxon>Pezizomycotina</taxon>
        <taxon>Dothideomycetes</taxon>
        <taxon>Dothideomycetes incertae sedis</taxon>
        <taxon>Zopfiaceae</taxon>
        <taxon>Zopfia</taxon>
    </lineage>
</organism>
<dbReference type="EMBL" id="ML994745">
    <property type="protein sequence ID" value="KAF2175117.1"/>
    <property type="molecule type" value="Genomic_DNA"/>
</dbReference>
<proteinExistence type="predicted"/>
<name>A0A6A6D6W7_9PEZI</name>
<protein>
    <submittedName>
        <fullName evidence="1">Uncharacterized protein</fullName>
    </submittedName>
</protein>
<evidence type="ECO:0000313" key="2">
    <source>
        <dbReference type="Proteomes" id="UP000800200"/>
    </source>
</evidence>
<gene>
    <name evidence="1" type="ORF">K469DRAFT_611775</name>
</gene>
<evidence type="ECO:0000313" key="1">
    <source>
        <dbReference type="EMBL" id="KAF2175117.1"/>
    </source>
</evidence>
<sequence>MAASNIHFGATSEDWRAYTWSYEPDKTADWYGKHGKPLPELAPALTTVEQNKSYIVKLECVGCPFRVRREGELVETWQEPPQENSLLMNFTIDDSKANLLLNGDAIAPLAPMPLHITTYQTPANLTGEIMGKIESMKMLDESWAVGTKYGLFELQYEHTQLATEVPYQDWVQFDITTIHMRQTHNPGSYDLDKDGQKIVQLLVSREIVDSKPTLMIKDIQLLERKDRAQPVTMPCGKKAMIKTEFNPLQWDYYGKFGTTIRKVHVILWRTAEFFEENALPLIIVSLFLGGYSLGRWLYRRSRAQAVAQVKGDVEAARLAPPEYTDELQTEN</sequence>